<dbReference type="RefSeq" id="WP_075074873.1">
    <property type="nucleotide sequence ID" value="NZ_DF967972.1"/>
</dbReference>
<dbReference type="SUPFAM" id="SSF46894">
    <property type="entry name" value="C-terminal effector domain of the bipartite response regulators"/>
    <property type="match status" value="1"/>
</dbReference>
<keyword evidence="3" id="KW-0804">Transcription</keyword>
<evidence type="ECO:0000256" key="1">
    <source>
        <dbReference type="ARBA" id="ARBA00023015"/>
    </source>
</evidence>
<organism evidence="5">
    <name type="scientific">Longilinea arvoryzae</name>
    <dbReference type="NCBI Taxonomy" id="360412"/>
    <lineage>
        <taxon>Bacteria</taxon>
        <taxon>Bacillati</taxon>
        <taxon>Chloroflexota</taxon>
        <taxon>Anaerolineae</taxon>
        <taxon>Anaerolineales</taxon>
        <taxon>Anaerolineaceae</taxon>
        <taxon>Longilinea</taxon>
    </lineage>
</organism>
<gene>
    <name evidence="5" type="ORF">LARV_03507</name>
</gene>
<dbReference type="Pfam" id="PF25873">
    <property type="entry name" value="WHD_MalT"/>
    <property type="match status" value="1"/>
</dbReference>
<protein>
    <submittedName>
        <fullName evidence="5">ATP-dependent transcriptional regulator</fullName>
    </submittedName>
</protein>
<keyword evidence="1" id="KW-0805">Transcription regulation</keyword>
<dbReference type="Pfam" id="PF00196">
    <property type="entry name" value="GerE"/>
    <property type="match status" value="1"/>
</dbReference>
<dbReference type="PRINTS" id="PR00038">
    <property type="entry name" value="HTHLUXR"/>
</dbReference>
<dbReference type="EMBL" id="DF967972">
    <property type="protein sequence ID" value="GAP15715.1"/>
    <property type="molecule type" value="Genomic_DNA"/>
</dbReference>
<dbReference type="PANTHER" id="PTHR44688">
    <property type="entry name" value="DNA-BINDING TRANSCRIPTIONAL ACTIVATOR DEVR_DOSR"/>
    <property type="match status" value="1"/>
</dbReference>
<dbReference type="PANTHER" id="PTHR44688:SF16">
    <property type="entry name" value="DNA-BINDING TRANSCRIPTIONAL ACTIVATOR DEVR_DOSR"/>
    <property type="match status" value="1"/>
</dbReference>
<sequence length="947" mass="105331">MSFKSHSASQQPLLRTKISVPKIPPEFVHRPRLTERIDRGVLGPLTLLSAPAGFGKTNLLIEWAEHTRLPVAWLTLDSDDNDPNRFFRYFISALQTRQPGLGEETLDFILSTRGGGLEVGLTLLINEISALSNEIVLVLDDIQVLENPIILRTLDFYLKHSPYNLHLILASRCEPDLDLAFLRAKGRVIELNADDLRFSAAEVGLFFEGAMGLQLPPETIRMLEERTDGWITGLQMAAISLRHRADPNTLLANLQGDAHFLVDFLAEEVLDRQPEEIRQFLLRTSILDLLTGSLCEAVAMPEAQPGFGTVMLSRLEHANLFITALDEKREWFRYHPLFADFLRHIQAEINPAEISVLQKRASEWFERNGNLTEAIRFLLASKDLQGTADLIEGNIQSMVKTGDISSLTHWIGQLPKDIIRSRPGLSIVYAWGLMSAYRLDEARYWIDDLQQGLPLIENQAGPKNEERQATSGADDTGPWNFHGGLAICESFLAVLQGDTEKATEYSRLAANFLDAENPFIHSLFALEDSLYFILSGDTPKAIDALRDTIRIALQANNLLVSIIATCELADMQALQGHLTQAWATLQKVRYMAVDPDGKPLSLASLADTGFGEILLERGSLDEAQVFLESKGQTPQSLRWLSNLDGLISLAHLRQLQGNFSGAQDLITQASQLALGTESSEWDDILVSAVAVRLALQRADLPAAVQLWNRSGFSDFNQKIHLENYPYHVYEYLLLTQVRLLMAMGRNRRDKACLQQTLELMNSIQPDAECFQRVTSQIEILVLQAIAWDALGDQPRAVKNLLQALTLGEPEGYRRVFLDGGQPVANLLTSCRCVAIETGSLLPTAGYIDSLLAVFTNAARPAQTPPSSEIIPAPSSSTLEEPQTAFLSPRETEVLILVSEGKSNREISAQLYLALNTVKRHAYNIYAKLDVNNRTQAVSRARQLGLIP</sequence>
<keyword evidence="6" id="KW-1185">Reference proteome</keyword>
<dbReference type="InterPro" id="IPR016032">
    <property type="entry name" value="Sig_transdc_resp-reg_C-effctor"/>
</dbReference>
<evidence type="ECO:0000256" key="2">
    <source>
        <dbReference type="ARBA" id="ARBA00023125"/>
    </source>
</evidence>
<accession>A0A0S7BM02</accession>
<dbReference type="Pfam" id="PF17874">
    <property type="entry name" value="TPR_MalT"/>
    <property type="match status" value="1"/>
</dbReference>
<dbReference type="GO" id="GO:0006355">
    <property type="term" value="P:regulation of DNA-templated transcription"/>
    <property type="evidence" value="ECO:0007669"/>
    <property type="project" value="InterPro"/>
</dbReference>
<keyword evidence="2" id="KW-0238">DNA-binding</keyword>
<dbReference type="Proteomes" id="UP000055060">
    <property type="component" value="Unassembled WGS sequence"/>
</dbReference>
<dbReference type="InterPro" id="IPR027417">
    <property type="entry name" value="P-loop_NTPase"/>
</dbReference>
<dbReference type="STRING" id="360412.LARV_03507"/>
<feature type="domain" description="HTH luxR-type" evidence="4">
    <location>
        <begin position="879"/>
        <end position="944"/>
    </location>
</feature>
<name>A0A0S7BM02_9CHLR</name>
<evidence type="ECO:0000259" key="4">
    <source>
        <dbReference type="PROSITE" id="PS50043"/>
    </source>
</evidence>
<dbReference type="InterPro" id="IPR059106">
    <property type="entry name" value="WHD_MalT"/>
</dbReference>
<dbReference type="InterPro" id="IPR036388">
    <property type="entry name" value="WH-like_DNA-bd_sf"/>
</dbReference>
<dbReference type="InterPro" id="IPR041617">
    <property type="entry name" value="TPR_MalT"/>
</dbReference>
<dbReference type="SUPFAM" id="SSF48452">
    <property type="entry name" value="TPR-like"/>
    <property type="match status" value="1"/>
</dbReference>
<evidence type="ECO:0000313" key="5">
    <source>
        <dbReference type="EMBL" id="GAP15715.1"/>
    </source>
</evidence>
<evidence type="ECO:0000313" key="6">
    <source>
        <dbReference type="Proteomes" id="UP000055060"/>
    </source>
</evidence>
<evidence type="ECO:0000256" key="3">
    <source>
        <dbReference type="ARBA" id="ARBA00023163"/>
    </source>
</evidence>
<dbReference type="InterPro" id="IPR011990">
    <property type="entry name" value="TPR-like_helical_dom_sf"/>
</dbReference>
<dbReference type="Gene3D" id="1.25.40.10">
    <property type="entry name" value="Tetratricopeptide repeat domain"/>
    <property type="match status" value="1"/>
</dbReference>
<dbReference type="OrthoDB" id="1137593at2"/>
<dbReference type="SMART" id="SM00421">
    <property type="entry name" value="HTH_LUXR"/>
    <property type="match status" value="1"/>
</dbReference>
<dbReference type="CDD" id="cd06170">
    <property type="entry name" value="LuxR_C_like"/>
    <property type="match status" value="1"/>
</dbReference>
<dbReference type="PROSITE" id="PS00622">
    <property type="entry name" value="HTH_LUXR_1"/>
    <property type="match status" value="1"/>
</dbReference>
<reference evidence="5" key="1">
    <citation type="submission" date="2015-07" db="EMBL/GenBank/DDBJ databases">
        <title>Draft Genome Sequences of Anaerolinea thermolimosa IMO-1, Bellilinea caldifistulae GOMI-1, Leptolinea tardivitalis YMTK-2, Levilinea saccharolytica KIBI-1,Longilinea arvoryzae KOME-1, Previously Described as Members of the Anaerolineaceae (Chloroflexi).</title>
        <authorList>
            <person name="Sekiguchi Y."/>
            <person name="Ohashi A."/>
            <person name="Matsuura N."/>
            <person name="Tourlousse M.D."/>
        </authorList>
    </citation>
    <scope>NUCLEOTIDE SEQUENCE [LARGE SCALE GENOMIC DNA]</scope>
    <source>
        <strain evidence="5">KOME-1</strain>
    </source>
</reference>
<dbReference type="SUPFAM" id="SSF52540">
    <property type="entry name" value="P-loop containing nucleoside triphosphate hydrolases"/>
    <property type="match status" value="1"/>
</dbReference>
<dbReference type="GO" id="GO:0003677">
    <property type="term" value="F:DNA binding"/>
    <property type="evidence" value="ECO:0007669"/>
    <property type="project" value="UniProtKB-KW"/>
</dbReference>
<dbReference type="Gene3D" id="3.40.50.300">
    <property type="entry name" value="P-loop containing nucleotide triphosphate hydrolases"/>
    <property type="match status" value="1"/>
</dbReference>
<dbReference type="AlphaFoldDB" id="A0A0S7BM02"/>
<dbReference type="PROSITE" id="PS50043">
    <property type="entry name" value="HTH_LUXR_2"/>
    <property type="match status" value="1"/>
</dbReference>
<dbReference type="Gene3D" id="1.10.10.10">
    <property type="entry name" value="Winged helix-like DNA-binding domain superfamily/Winged helix DNA-binding domain"/>
    <property type="match status" value="1"/>
</dbReference>
<proteinExistence type="predicted"/>
<dbReference type="InterPro" id="IPR000792">
    <property type="entry name" value="Tscrpt_reg_LuxR_C"/>
</dbReference>